<evidence type="ECO:0000256" key="8">
    <source>
        <dbReference type="SAM" id="Phobius"/>
    </source>
</evidence>
<dbReference type="RefSeq" id="WP_040199743.1">
    <property type="nucleotide sequence ID" value="NZ_CP010311.1"/>
</dbReference>
<evidence type="ECO:0000256" key="1">
    <source>
        <dbReference type="ARBA" id="ARBA00004429"/>
    </source>
</evidence>
<dbReference type="GO" id="GO:0015628">
    <property type="term" value="P:protein secretion by the type II secretion system"/>
    <property type="evidence" value="ECO:0007669"/>
    <property type="project" value="TreeGrafter"/>
</dbReference>
<keyword evidence="11" id="KW-1185">Reference proteome</keyword>
<sequence length="402" mass="44700">MPTFRCKIGLADGRVVEKDFDAPNRQLLRDNLEEQGFYVFSIKKDLLRFFSFSNAGGGRLSGQRFLSFNQELLVLIRSGLPILQVLDTLMERMESPAVLAVLRQVREDVKGGASLSDAFEKFPNYFPYLYIASIRAGERTGDLPVTLARYLEYQRRMEAIKARIRSASFYPAFLTGVVTVVVLFLMVWVVPRFTSIYADADVELPLMTRIVIGAAEGMVSYLPVVLVVLLLLGVAARIFLCSEKGLLLRDRLLLRLPFFGRLLSDYAISSFCRTFSTTLSGGIPAVEAMRMSRATLNNRDLETRMLDAVRRVEEGVAIAPSFEKAGFFPPVALRMIGVGETTGALAEMLTEVSDYYEMQVGGRLDKLTTLVEPVMMLVMGVLIGGIVLAMYFPIFQLAGTVG</sequence>
<protein>
    <submittedName>
        <fullName evidence="10">Type II secretion system protein</fullName>
    </submittedName>
</protein>
<comment type="subcellular location">
    <subcellularLocation>
        <location evidence="1">Cell inner membrane</location>
        <topology evidence="1">Multi-pass membrane protein</topology>
    </subcellularLocation>
</comment>
<evidence type="ECO:0000256" key="2">
    <source>
        <dbReference type="ARBA" id="ARBA00005745"/>
    </source>
</evidence>
<accession>A0A0B5FNJ0</accession>
<keyword evidence="7 8" id="KW-0472">Membrane</keyword>
<dbReference type="Gene3D" id="1.20.81.30">
    <property type="entry name" value="Type II secretion system (T2SS), domain F"/>
    <property type="match status" value="2"/>
</dbReference>
<dbReference type="PANTHER" id="PTHR30012">
    <property type="entry name" value="GENERAL SECRETION PATHWAY PROTEIN"/>
    <property type="match status" value="1"/>
</dbReference>
<dbReference type="OrthoDB" id="9805682at2"/>
<feature type="transmembrane region" description="Helical" evidence="8">
    <location>
        <begin position="210"/>
        <end position="240"/>
    </location>
</feature>
<feature type="domain" description="Type II secretion system protein GspF" evidence="9">
    <location>
        <begin position="271"/>
        <end position="393"/>
    </location>
</feature>
<dbReference type="PRINTS" id="PR00812">
    <property type="entry name" value="BCTERIALGSPF"/>
</dbReference>
<gene>
    <name evidence="10" type="ORF">GSUB_06060</name>
</gene>
<comment type="similarity">
    <text evidence="2">Belongs to the GSP F family.</text>
</comment>
<evidence type="ECO:0000256" key="6">
    <source>
        <dbReference type="ARBA" id="ARBA00022989"/>
    </source>
</evidence>
<dbReference type="HOGENOM" id="CLU_035032_2_1_7"/>
<keyword evidence="6 8" id="KW-1133">Transmembrane helix</keyword>
<evidence type="ECO:0000313" key="10">
    <source>
        <dbReference type="EMBL" id="AJF06204.1"/>
    </source>
</evidence>
<feature type="transmembrane region" description="Helical" evidence="8">
    <location>
        <begin position="374"/>
        <end position="394"/>
    </location>
</feature>
<dbReference type="Proteomes" id="UP000035036">
    <property type="component" value="Chromosome"/>
</dbReference>
<keyword evidence="5 8" id="KW-0812">Transmembrane</keyword>
<evidence type="ECO:0000256" key="7">
    <source>
        <dbReference type="ARBA" id="ARBA00023136"/>
    </source>
</evidence>
<proteinExistence type="inferred from homology"/>
<evidence type="ECO:0000256" key="4">
    <source>
        <dbReference type="ARBA" id="ARBA00022519"/>
    </source>
</evidence>
<reference evidence="10 11" key="1">
    <citation type="journal article" date="2015" name="Genome Announc.">
        <title>Genomes of Geoalkalibacter ferrihydriticus Z-0531T and Geoalkalibacter subterraneus Red1T, Two Haloalkaliphilic Metal-Reducing Deltaproteobacteria.</title>
        <authorList>
            <person name="Badalamenti J.P."/>
            <person name="Krajmalnik-Brown R."/>
            <person name="Torres C.I."/>
            <person name="Bond D.R."/>
        </authorList>
    </citation>
    <scope>NUCLEOTIDE SEQUENCE [LARGE SCALE GENOMIC DNA]</scope>
    <source>
        <strain evidence="10 11">Red1</strain>
    </source>
</reference>
<feature type="transmembrane region" description="Helical" evidence="8">
    <location>
        <begin position="169"/>
        <end position="190"/>
    </location>
</feature>
<dbReference type="InterPro" id="IPR003004">
    <property type="entry name" value="GspF/PilC"/>
</dbReference>
<name>A0A0B5FNJ0_9BACT</name>
<feature type="domain" description="Type II secretion system protein GspF" evidence="9">
    <location>
        <begin position="70"/>
        <end position="191"/>
    </location>
</feature>
<dbReference type="InterPro" id="IPR018076">
    <property type="entry name" value="T2SS_GspF_dom"/>
</dbReference>
<dbReference type="FunFam" id="1.20.81.30:FF:000001">
    <property type="entry name" value="Type II secretion system protein F"/>
    <property type="match status" value="2"/>
</dbReference>
<keyword evidence="3" id="KW-1003">Cell membrane</keyword>
<dbReference type="GO" id="GO:0005886">
    <property type="term" value="C:plasma membrane"/>
    <property type="evidence" value="ECO:0007669"/>
    <property type="project" value="UniProtKB-SubCell"/>
</dbReference>
<evidence type="ECO:0000256" key="5">
    <source>
        <dbReference type="ARBA" id="ARBA00022692"/>
    </source>
</evidence>
<dbReference type="AlphaFoldDB" id="A0A0B5FNJ0"/>
<organism evidence="10 11">
    <name type="scientific">Geoalkalibacter subterraneus</name>
    <dbReference type="NCBI Taxonomy" id="483547"/>
    <lineage>
        <taxon>Bacteria</taxon>
        <taxon>Pseudomonadati</taxon>
        <taxon>Thermodesulfobacteriota</taxon>
        <taxon>Desulfuromonadia</taxon>
        <taxon>Desulfuromonadales</taxon>
        <taxon>Geoalkalibacteraceae</taxon>
        <taxon>Geoalkalibacter</taxon>
    </lineage>
</organism>
<dbReference type="InterPro" id="IPR042094">
    <property type="entry name" value="T2SS_GspF_sf"/>
</dbReference>
<dbReference type="EMBL" id="CP010311">
    <property type="protein sequence ID" value="AJF06204.1"/>
    <property type="molecule type" value="Genomic_DNA"/>
</dbReference>
<dbReference type="Pfam" id="PF00482">
    <property type="entry name" value="T2SSF"/>
    <property type="match status" value="2"/>
</dbReference>
<keyword evidence="4" id="KW-0997">Cell inner membrane</keyword>
<evidence type="ECO:0000313" key="11">
    <source>
        <dbReference type="Proteomes" id="UP000035036"/>
    </source>
</evidence>
<evidence type="ECO:0000256" key="3">
    <source>
        <dbReference type="ARBA" id="ARBA00022475"/>
    </source>
</evidence>
<evidence type="ECO:0000259" key="9">
    <source>
        <dbReference type="Pfam" id="PF00482"/>
    </source>
</evidence>
<dbReference type="STRING" id="483547.GSUB_06060"/>
<dbReference type="PANTHER" id="PTHR30012:SF7">
    <property type="entry name" value="PROTEIN TRANSPORT PROTEIN HOFC HOMOLOG"/>
    <property type="match status" value="1"/>
</dbReference>
<dbReference type="KEGG" id="gsb:GSUB_06060"/>